<organism evidence="2 3">
    <name type="scientific">Halarchaeum grantii</name>
    <dbReference type="NCBI Taxonomy" id="1193105"/>
    <lineage>
        <taxon>Archaea</taxon>
        <taxon>Methanobacteriati</taxon>
        <taxon>Methanobacteriota</taxon>
        <taxon>Stenosarchaea group</taxon>
        <taxon>Halobacteria</taxon>
        <taxon>Halobacteriales</taxon>
        <taxon>Halobacteriaceae</taxon>
    </lineage>
</organism>
<dbReference type="Pfam" id="PF08241">
    <property type="entry name" value="Methyltransf_11"/>
    <property type="match status" value="1"/>
</dbReference>
<dbReference type="Proteomes" id="UP000628840">
    <property type="component" value="Unassembled WGS sequence"/>
</dbReference>
<name>A0A830FDH9_9EURY</name>
<dbReference type="SUPFAM" id="SSF53335">
    <property type="entry name" value="S-adenosyl-L-methionine-dependent methyltransferases"/>
    <property type="match status" value="1"/>
</dbReference>
<evidence type="ECO:0000313" key="3">
    <source>
        <dbReference type="Proteomes" id="UP000628840"/>
    </source>
</evidence>
<dbReference type="CDD" id="cd02440">
    <property type="entry name" value="AdoMet_MTases"/>
    <property type="match status" value="1"/>
</dbReference>
<dbReference type="GO" id="GO:0008757">
    <property type="term" value="F:S-adenosylmethionine-dependent methyltransferase activity"/>
    <property type="evidence" value="ECO:0007669"/>
    <property type="project" value="InterPro"/>
</dbReference>
<keyword evidence="3" id="KW-1185">Reference proteome</keyword>
<dbReference type="AlphaFoldDB" id="A0A830FDH9"/>
<dbReference type="InterPro" id="IPR013216">
    <property type="entry name" value="Methyltransf_11"/>
</dbReference>
<accession>A0A830FDH9</accession>
<dbReference type="RefSeq" id="WP_188884454.1">
    <property type="nucleotide sequence ID" value="NZ_BMPF01000007.1"/>
</dbReference>
<dbReference type="PANTHER" id="PTHR43861">
    <property type="entry name" value="TRANS-ACONITATE 2-METHYLTRANSFERASE-RELATED"/>
    <property type="match status" value="1"/>
</dbReference>
<dbReference type="Gene3D" id="3.40.50.150">
    <property type="entry name" value="Vaccinia Virus protein VP39"/>
    <property type="match status" value="1"/>
</dbReference>
<evidence type="ECO:0000313" key="2">
    <source>
        <dbReference type="EMBL" id="GGL44396.1"/>
    </source>
</evidence>
<comment type="caution">
    <text evidence="2">The sequence shown here is derived from an EMBL/GenBank/DDBJ whole genome shotgun (WGS) entry which is preliminary data.</text>
</comment>
<feature type="domain" description="Methyltransferase type 11" evidence="1">
    <location>
        <begin position="48"/>
        <end position="140"/>
    </location>
</feature>
<evidence type="ECO:0000259" key="1">
    <source>
        <dbReference type="Pfam" id="PF08241"/>
    </source>
</evidence>
<sequence>MTEYTGKQWTELYHKNANEEEPLMPSEPLPFVDEITAYLNEYDHETILEAAAGEGRNSQRFVTSIPDLHACDISKEALEVCTERTEGEVTTRETDLRNLPYDDGQFDATIMLDALTHLREVELVLRELIRVTTEGGHVIFNMPVEGDDAESTSELLADWGALKEYEYRKEGHEVTYMFIGEQDRFTTLLSSFGLQIAQVTTWEWRDPPHPQYRLEEHDHKNIVVYARV</sequence>
<protein>
    <recommendedName>
        <fullName evidence="1">Methyltransferase type 11 domain-containing protein</fullName>
    </recommendedName>
</protein>
<dbReference type="OrthoDB" id="350319at2157"/>
<dbReference type="EMBL" id="BMPF01000007">
    <property type="protein sequence ID" value="GGL44396.1"/>
    <property type="molecule type" value="Genomic_DNA"/>
</dbReference>
<reference evidence="2 3" key="1">
    <citation type="journal article" date="2019" name="Int. J. Syst. Evol. Microbiol.">
        <title>The Global Catalogue of Microorganisms (GCM) 10K type strain sequencing project: providing services to taxonomists for standard genome sequencing and annotation.</title>
        <authorList>
            <consortium name="The Broad Institute Genomics Platform"/>
            <consortium name="The Broad Institute Genome Sequencing Center for Infectious Disease"/>
            <person name="Wu L."/>
            <person name="Ma J."/>
        </authorList>
    </citation>
    <scope>NUCLEOTIDE SEQUENCE [LARGE SCALE GENOMIC DNA]</scope>
    <source>
        <strain evidence="2 3">JCM 19585</strain>
    </source>
</reference>
<dbReference type="InterPro" id="IPR029063">
    <property type="entry name" value="SAM-dependent_MTases_sf"/>
</dbReference>
<proteinExistence type="predicted"/>
<gene>
    <name evidence="2" type="ORF">GCM10009037_29730</name>
</gene>